<dbReference type="AlphaFoldDB" id="A0A1M4XWL0"/>
<proteinExistence type="predicted"/>
<protein>
    <submittedName>
        <fullName evidence="3">Response regulator receiver domain-containing protein</fullName>
    </submittedName>
</protein>
<sequence length="132" mass="15225">MKLETLIVDDDPIFVMIAKRIIVSTGFHTSPLTFVNGELAIEHLLKESDPETHYAIFLDINMPIMNGWEFLDAIQLNSMESKTYVFMITSSCSSVDKAKSSQYPNVLKYFEKPITRQDILELKQMDFLKKEI</sequence>
<reference evidence="4" key="1">
    <citation type="submission" date="2016-11" db="EMBL/GenBank/DDBJ databases">
        <authorList>
            <person name="Varghese N."/>
            <person name="Submissions S."/>
        </authorList>
    </citation>
    <scope>NUCLEOTIDE SEQUENCE [LARGE SCALE GENOMIC DNA]</scope>
    <source>
        <strain evidence="4">DSM 17539</strain>
    </source>
</reference>
<keyword evidence="4" id="KW-1185">Reference proteome</keyword>
<dbReference type="SMART" id="SM00448">
    <property type="entry name" value="REC"/>
    <property type="match status" value="1"/>
</dbReference>
<evidence type="ECO:0000313" key="3">
    <source>
        <dbReference type="EMBL" id="SHE97673.1"/>
    </source>
</evidence>
<dbReference type="InterPro" id="IPR052893">
    <property type="entry name" value="TCS_response_regulator"/>
</dbReference>
<name>A0A1M4XWL0_9FLAO</name>
<evidence type="ECO:0000256" key="1">
    <source>
        <dbReference type="PROSITE-ProRule" id="PRU00169"/>
    </source>
</evidence>
<dbReference type="Proteomes" id="UP000184406">
    <property type="component" value="Unassembled WGS sequence"/>
</dbReference>
<dbReference type="InterPro" id="IPR001789">
    <property type="entry name" value="Sig_transdc_resp-reg_receiver"/>
</dbReference>
<evidence type="ECO:0000259" key="2">
    <source>
        <dbReference type="PROSITE" id="PS50110"/>
    </source>
</evidence>
<dbReference type="GO" id="GO:0000160">
    <property type="term" value="P:phosphorelay signal transduction system"/>
    <property type="evidence" value="ECO:0007669"/>
    <property type="project" value="InterPro"/>
</dbReference>
<dbReference type="PANTHER" id="PTHR44520">
    <property type="entry name" value="RESPONSE REGULATOR RCP1-RELATED"/>
    <property type="match status" value="1"/>
</dbReference>
<evidence type="ECO:0000313" key="4">
    <source>
        <dbReference type="Proteomes" id="UP000184406"/>
    </source>
</evidence>
<dbReference type="Gene3D" id="3.40.50.2300">
    <property type="match status" value="1"/>
</dbReference>
<dbReference type="InterPro" id="IPR011006">
    <property type="entry name" value="CheY-like_superfamily"/>
</dbReference>
<dbReference type="PANTHER" id="PTHR44520:SF2">
    <property type="entry name" value="RESPONSE REGULATOR RCP1"/>
    <property type="match status" value="1"/>
</dbReference>
<keyword evidence="1" id="KW-0597">Phosphoprotein</keyword>
<dbReference type="RefSeq" id="WP_072861077.1">
    <property type="nucleotide sequence ID" value="NZ_FQUX01000002.1"/>
</dbReference>
<feature type="modified residue" description="4-aspartylphosphate" evidence="1">
    <location>
        <position position="59"/>
    </location>
</feature>
<gene>
    <name evidence="3" type="ORF">SAMN03080594_102223</name>
</gene>
<accession>A0A1M4XWL0</accession>
<organism evidence="3 4">
    <name type="scientific">Arenibacter palladensis</name>
    <dbReference type="NCBI Taxonomy" id="237373"/>
    <lineage>
        <taxon>Bacteria</taxon>
        <taxon>Pseudomonadati</taxon>
        <taxon>Bacteroidota</taxon>
        <taxon>Flavobacteriia</taxon>
        <taxon>Flavobacteriales</taxon>
        <taxon>Flavobacteriaceae</taxon>
        <taxon>Arenibacter</taxon>
    </lineage>
</organism>
<dbReference type="SUPFAM" id="SSF52172">
    <property type="entry name" value="CheY-like"/>
    <property type="match status" value="1"/>
</dbReference>
<dbReference type="PROSITE" id="PS50110">
    <property type="entry name" value="RESPONSE_REGULATORY"/>
    <property type="match status" value="1"/>
</dbReference>
<feature type="domain" description="Response regulatory" evidence="2">
    <location>
        <begin position="4"/>
        <end position="127"/>
    </location>
</feature>
<dbReference type="Pfam" id="PF00072">
    <property type="entry name" value="Response_reg"/>
    <property type="match status" value="1"/>
</dbReference>
<dbReference type="EMBL" id="FQUX01000002">
    <property type="protein sequence ID" value="SHE97673.1"/>
    <property type="molecule type" value="Genomic_DNA"/>
</dbReference>